<evidence type="ECO:0000313" key="2">
    <source>
        <dbReference type="EMBL" id="KSV58439.1"/>
    </source>
</evidence>
<sequence length="322" mass="37629">MYYPYLRGRQNELLCIRELLEKGELSTKIIPVIEPVRFNATFFSTLSKFIEAKREIILIHNPKVGSFNKEYRDMKKKIEAEKDEKKKNKLQTTLDSYLNIFKNEYITEGYLNDQEIVDEVLSGKKDINKIVLINCFQGNYKYYEEHGEVLSAKVTLIPKDEDFKDEVYGDVVILEDGYVKAKRNVDYINSPDEFFSRNHLVYAKRGYVGFSDYSIVGDEYDEAGFAPLAIAIHIIYYGNKKELRVHHFVSESNENISDPARKFEEAMENLLAWELYDEIPKTEGFNRLVECYSNGKFPGLGVIKRYSLMHHIQMMSEYLGDE</sequence>
<comment type="caution">
    <text evidence="2">The sequence shown here is derived from an EMBL/GenBank/DDBJ whole genome shotgun (WGS) entry which is preliminary data.</text>
</comment>
<dbReference type="EMBL" id="LNAM01000173">
    <property type="protein sequence ID" value="KSV58439.1"/>
    <property type="molecule type" value="Genomic_DNA"/>
</dbReference>
<dbReference type="Proteomes" id="UP000054874">
    <property type="component" value="Unassembled WGS sequence"/>
</dbReference>
<dbReference type="OrthoDB" id="8910160at2"/>
<evidence type="ECO:0000256" key="1">
    <source>
        <dbReference type="SAM" id="Coils"/>
    </source>
</evidence>
<evidence type="ECO:0008006" key="4">
    <source>
        <dbReference type="Google" id="ProtNLM"/>
    </source>
</evidence>
<proteinExistence type="predicted"/>
<protein>
    <recommendedName>
        <fullName evidence="4">Sce7725 family protein</fullName>
    </recommendedName>
</protein>
<reference evidence="2 3" key="1">
    <citation type="submission" date="2015-11" db="EMBL/GenBank/DDBJ databases">
        <title>Butyribacter intestini gen. nov., sp. nov., a butyric acid-producing bacterium of the family Lachnospiraceae isolated from the human faeces.</title>
        <authorList>
            <person name="Zou Y."/>
            <person name="Xue W."/>
            <person name="Luo G."/>
            <person name="Lv M."/>
        </authorList>
    </citation>
    <scope>NUCLEOTIDE SEQUENCE [LARGE SCALE GENOMIC DNA]</scope>
    <source>
        <strain evidence="2 3">ACET-33324</strain>
    </source>
</reference>
<dbReference type="RefSeq" id="WP_058353333.1">
    <property type="nucleotide sequence ID" value="NZ_CABMMD010000173.1"/>
</dbReference>
<organism evidence="2 3">
    <name type="scientific">Acetivibrio ethanolgignens</name>
    <dbReference type="NCBI Taxonomy" id="290052"/>
    <lineage>
        <taxon>Bacteria</taxon>
        <taxon>Bacillati</taxon>
        <taxon>Bacillota</taxon>
        <taxon>Clostridia</taxon>
        <taxon>Eubacteriales</taxon>
        <taxon>Oscillospiraceae</taxon>
        <taxon>Acetivibrio</taxon>
    </lineage>
</organism>
<dbReference type="InterPro" id="IPR047727">
    <property type="entry name" value="Sce7725-like"/>
</dbReference>
<dbReference type="AlphaFoldDB" id="A0A0V8QD26"/>
<keyword evidence="1" id="KW-0175">Coiled coil</keyword>
<evidence type="ECO:0000313" key="3">
    <source>
        <dbReference type="Proteomes" id="UP000054874"/>
    </source>
</evidence>
<dbReference type="NCBIfam" id="NF033831">
    <property type="entry name" value="sce7725_fam"/>
    <property type="match status" value="1"/>
</dbReference>
<dbReference type="STRING" id="290052.ASU35_13045"/>
<name>A0A0V8QD26_9FIRM</name>
<keyword evidence="3" id="KW-1185">Reference proteome</keyword>
<gene>
    <name evidence="2" type="ORF">ASU35_13045</name>
</gene>
<feature type="coiled-coil region" evidence="1">
    <location>
        <begin position="64"/>
        <end position="91"/>
    </location>
</feature>
<accession>A0A0V8QD26</accession>